<dbReference type="KEGG" id="caa:Caka_1344"/>
<evidence type="ECO:0000313" key="8">
    <source>
        <dbReference type="EMBL" id="ADE54364.1"/>
    </source>
</evidence>
<evidence type="ECO:0000313" key="9">
    <source>
        <dbReference type="Proteomes" id="UP000000925"/>
    </source>
</evidence>
<comment type="similarity">
    <text evidence="1">Belongs to the carbohydrate kinase PfkB family.</text>
</comment>
<evidence type="ECO:0000259" key="7">
    <source>
        <dbReference type="Pfam" id="PF00294"/>
    </source>
</evidence>
<dbReference type="InterPro" id="IPR017583">
    <property type="entry name" value="Tagatose/fructose_Pkinase"/>
</dbReference>
<keyword evidence="3" id="KW-0547">Nucleotide-binding</keyword>
<keyword evidence="4 8" id="KW-0418">Kinase</keyword>
<dbReference type="GO" id="GO:0005829">
    <property type="term" value="C:cytosol"/>
    <property type="evidence" value="ECO:0007669"/>
    <property type="project" value="TreeGrafter"/>
</dbReference>
<dbReference type="STRING" id="583355.Caka_1344"/>
<dbReference type="Pfam" id="PF00294">
    <property type="entry name" value="PfkB"/>
    <property type="match status" value="1"/>
</dbReference>
<feature type="domain" description="Carbohydrate kinase PfkB" evidence="7">
    <location>
        <begin position="16"/>
        <end position="284"/>
    </location>
</feature>
<organism evidence="8 9">
    <name type="scientific">Coraliomargarita akajimensis (strain DSM 45221 / IAM 15411 / JCM 23193 / KCTC 12865 / 04OKA010-24)</name>
    <dbReference type="NCBI Taxonomy" id="583355"/>
    <lineage>
        <taxon>Bacteria</taxon>
        <taxon>Pseudomonadati</taxon>
        <taxon>Verrucomicrobiota</taxon>
        <taxon>Opitutia</taxon>
        <taxon>Puniceicoccales</taxon>
        <taxon>Coraliomargaritaceae</taxon>
        <taxon>Coraliomargarita</taxon>
    </lineage>
</organism>
<dbReference type="Gene3D" id="3.40.1190.20">
    <property type="match status" value="1"/>
</dbReference>
<dbReference type="SUPFAM" id="SSF53613">
    <property type="entry name" value="Ribokinase-like"/>
    <property type="match status" value="1"/>
</dbReference>
<dbReference type="Proteomes" id="UP000000925">
    <property type="component" value="Chromosome"/>
</dbReference>
<sequence length="314" mass="33150">MEGLPRIVTVTLNSAIDQSVFVDALHPGAVHRVQRSQLQAGGKGLNVATMLALGRTPATVSGFLGEGNAGIFEAHFMRYQLVDAFIRIPGETRVGIKVLDTLHGTTDFNFSGLCPDAAAMVRLRETLGALAGPDVWFVFGGSLPEGLEVESYRELLCTLMASGARVIVDSSGVGLRTAIDVGVHVIKPNELELIEALSLEDQSPATLYGAVDRLLQRGLETVVLSMGKAGALFAQGGRRLLAQAPELEVISTVGAGDALLAGYLAACTEGRSLEDAARLATVYAWSRLTQLEPDLPDATVRDARMQAVAIQSVG</sequence>
<dbReference type="InterPro" id="IPR029056">
    <property type="entry name" value="Ribokinase-like"/>
</dbReference>
<evidence type="ECO:0000256" key="1">
    <source>
        <dbReference type="ARBA" id="ARBA00010688"/>
    </source>
</evidence>
<keyword evidence="9" id="KW-1185">Reference proteome</keyword>
<dbReference type="HOGENOM" id="CLU_050013_0_1_0"/>
<dbReference type="InterPro" id="IPR011611">
    <property type="entry name" value="PfkB_dom"/>
</dbReference>
<evidence type="ECO:0000256" key="5">
    <source>
        <dbReference type="ARBA" id="ARBA00022840"/>
    </source>
</evidence>
<accession>D5EIW5</accession>
<evidence type="ECO:0000256" key="2">
    <source>
        <dbReference type="ARBA" id="ARBA00022679"/>
    </source>
</evidence>
<evidence type="ECO:0000256" key="3">
    <source>
        <dbReference type="ARBA" id="ARBA00022741"/>
    </source>
</evidence>
<name>D5EIW5_CORAD</name>
<evidence type="ECO:0000256" key="6">
    <source>
        <dbReference type="PIRNR" id="PIRNR000535"/>
    </source>
</evidence>
<reference evidence="8 9" key="1">
    <citation type="journal article" date="2010" name="Stand. Genomic Sci.">
        <title>Complete genome sequence of Coraliomargarita akajimensis type strain (04OKA010-24).</title>
        <authorList>
            <person name="Mavromatis K."/>
            <person name="Abt B."/>
            <person name="Brambilla E."/>
            <person name="Lapidus A."/>
            <person name="Copeland A."/>
            <person name="Deshpande S."/>
            <person name="Nolan M."/>
            <person name="Lucas S."/>
            <person name="Tice H."/>
            <person name="Cheng J.F."/>
            <person name="Han C."/>
            <person name="Detter J.C."/>
            <person name="Woyke T."/>
            <person name="Goodwin L."/>
            <person name="Pitluck S."/>
            <person name="Held B."/>
            <person name="Brettin T."/>
            <person name="Tapia R."/>
            <person name="Ivanova N."/>
            <person name="Mikhailova N."/>
            <person name="Pati A."/>
            <person name="Liolios K."/>
            <person name="Chen A."/>
            <person name="Palaniappan K."/>
            <person name="Land M."/>
            <person name="Hauser L."/>
            <person name="Chang Y.J."/>
            <person name="Jeffries C.D."/>
            <person name="Rohde M."/>
            <person name="Goker M."/>
            <person name="Bristow J."/>
            <person name="Eisen J.A."/>
            <person name="Markowitz V."/>
            <person name="Hugenholtz P."/>
            <person name="Klenk H.P."/>
            <person name="Kyrpides N.C."/>
        </authorList>
    </citation>
    <scope>NUCLEOTIDE SEQUENCE [LARGE SCALE GENOMIC DNA]</scope>
    <source>
        <strain evidence="9">DSM 45221 / IAM 15411 / JCM 23193 / KCTC 12865</strain>
    </source>
</reference>
<keyword evidence="2 6" id="KW-0808">Transferase</keyword>
<dbReference type="PANTHER" id="PTHR46566">
    <property type="entry name" value="1-PHOSPHOFRUCTOKINASE-RELATED"/>
    <property type="match status" value="1"/>
</dbReference>
<dbReference type="GO" id="GO:0008443">
    <property type="term" value="F:phosphofructokinase activity"/>
    <property type="evidence" value="ECO:0007669"/>
    <property type="project" value="TreeGrafter"/>
</dbReference>
<dbReference type="PIRSF" id="PIRSF000535">
    <property type="entry name" value="1PFK/6PFK/LacC"/>
    <property type="match status" value="1"/>
</dbReference>
<protein>
    <submittedName>
        <fullName evidence="8">1-phosphofructokinase</fullName>
    </submittedName>
</protein>
<dbReference type="eggNOG" id="COG1105">
    <property type="taxonomic scope" value="Bacteria"/>
</dbReference>
<evidence type="ECO:0000256" key="4">
    <source>
        <dbReference type="ARBA" id="ARBA00022777"/>
    </source>
</evidence>
<dbReference type="AlphaFoldDB" id="D5EIW5"/>
<dbReference type="InterPro" id="IPR002173">
    <property type="entry name" value="Carboh/pur_kinase_PfkB_CS"/>
</dbReference>
<keyword evidence="5" id="KW-0067">ATP-binding</keyword>
<proteinExistence type="inferred from homology"/>
<dbReference type="PROSITE" id="PS00584">
    <property type="entry name" value="PFKB_KINASES_2"/>
    <property type="match status" value="1"/>
</dbReference>
<dbReference type="GO" id="GO:0005524">
    <property type="term" value="F:ATP binding"/>
    <property type="evidence" value="ECO:0007669"/>
    <property type="project" value="UniProtKB-KW"/>
</dbReference>
<dbReference type="PANTHER" id="PTHR46566:SF5">
    <property type="entry name" value="1-PHOSPHOFRUCTOKINASE"/>
    <property type="match status" value="1"/>
</dbReference>
<dbReference type="NCBIfam" id="TIGR03168">
    <property type="entry name" value="1-PFK"/>
    <property type="match status" value="1"/>
</dbReference>
<dbReference type="EMBL" id="CP001998">
    <property type="protein sequence ID" value="ADE54364.1"/>
    <property type="molecule type" value="Genomic_DNA"/>
</dbReference>
<gene>
    <name evidence="8" type="ordered locus">Caka_1344</name>
</gene>
<dbReference type="CDD" id="cd01164">
    <property type="entry name" value="FruK_PfkB_like"/>
    <property type="match status" value="1"/>
</dbReference>